<dbReference type="GO" id="GO:0009409">
    <property type="term" value="P:response to cold"/>
    <property type="evidence" value="ECO:0007669"/>
    <property type="project" value="UniProtKB-ARBA"/>
</dbReference>
<dbReference type="GO" id="GO:0006457">
    <property type="term" value="P:protein folding"/>
    <property type="evidence" value="ECO:0007669"/>
    <property type="project" value="UniProtKB-ARBA"/>
</dbReference>
<dbReference type="GO" id="GO:0005634">
    <property type="term" value="C:nucleus"/>
    <property type="evidence" value="ECO:0007669"/>
    <property type="project" value="UniProtKB-SubCell"/>
</dbReference>
<protein>
    <submittedName>
        <fullName evidence="5">Uncharacterized protein</fullName>
    </submittedName>
</protein>
<dbReference type="InterPro" id="IPR009053">
    <property type="entry name" value="Prefoldin"/>
</dbReference>
<dbReference type="InterPro" id="IPR004127">
    <property type="entry name" value="Prefoldin_subunit_alpha"/>
</dbReference>
<gene>
    <name evidence="5" type="ORF">HHK36_003676</name>
</gene>
<reference evidence="5 6" key="1">
    <citation type="submission" date="2020-04" db="EMBL/GenBank/DDBJ databases">
        <title>Plant Genome Project.</title>
        <authorList>
            <person name="Zhang R.-G."/>
        </authorList>
    </citation>
    <scope>NUCLEOTIDE SEQUENCE [LARGE SCALE GENOMIC DNA]</scope>
    <source>
        <strain evidence="5">YNK0</strain>
        <tissue evidence="5">Leaf</tissue>
    </source>
</reference>
<evidence type="ECO:0000256" key="4">
    <source>
        <dbReference type="SAM" id="MobiDB-lite"/>
    </source>
</evidence>
<evidence type="ECO:0000256" key="2">
    <source>
        <dbReference type="ARBA" id="ARBA00023242"/>
    </source>
</evidence>
<proteinExistence type="inferred from homology"/>
<feature type="compositionally biased region" description="Polar residues" evidence="4">
    <location>
        <begin position="370"/>
        <end position="383"/>
    </location>
</feature>
<dbReference type="GO" id="GO:0003714">
    <property type="term" value="F:transcription corepressor activity"/>
    <property type="evidence" value="ECO:0007669"/>
    <property type="project" value="TreeGrafter"/>
</dbReference>
<dbReference type="PANTHER" id="PTHR15111">
    <property type="entry name" value="RNA POLYMERASE II SUBUNIT 5-MEDIATING PROTEIN NNX3"/>
    <property type="match status" value="1"/>
</dbReference>
<feature type="region of interest" description="Disordered" evidence="4">
    <location>
        <begin position="198"/>
        <end position="220"/>
    </location>
</feature>
<name>A0A835DSQ6_TETSI</name>
<comment type="subcellular location">
    <subcellularLocation>
        <location evidence="1">Nucleus</location>
    </subcellularLocation>
</comment>
<keyword evidence="2" id="KW-0539">Nucleus</keyword>
<comment type="caution">
    <text evidence="5">The sequence shown here is derived from an EMBL/GenBank/DDBJ whole genome shotgun (WGS) entry which is preliminary data.</text>
</comment>
<evidence type="ECO:0000313" key="6">
    <source>
        <dbReference type="Proteomes" id="UP000655225"/>
    </source>
</evidence>
<dbReference type="Proteomes" id="UP000655225">
    <property type="component" value="Unassembled WGS sequence"/>
</dbReference>
<dbReference type="InterPro" id="IPR052255">
    <property type="entry name" value="RNA_pol_II_subunit5-mediator"/>
</dbReference>
<sequence>MEGAKGTVTSLASIFPVEDAQKAAKHVHDTIADRQTELDSVNGYIADNTNLVNLVQRLPDELSHEVMARHKVIGLFLVLSKVWIYLQVLLGEGYYVERTSKQTIEILQRRGNILDSQVDSLKAMLLNLKAEASFFDATAAEAAEGLVEIREDYIEENSTERLSNQAGLSEEDTLEVSAEGDEYARIMSRLDELEQEELAAESLNKEDEDEEAEDNFGCSTSQHSFDHCMTSSEDHQLRNLLQQSKDKSTSAKKSLNENHTQQNLAAQSTFGGLMVHRVPKDESSRGKNLAYNVNEPNPMEKPLLFPESKEKVQSGHISEIEVSEDNSTGRPSKTGTDSYKACFLHVPICDHVQAFTGSIIEHTRSIQTNPVGQTAASSQLTESRPSKPVSRFKMQKGSR</sequence>
<dbReference type="GO" id="GO:0000122">
    <property type="term" value="P:negative regulation of transcription by RNA polymerase II"/>
    <property type="evidence" value="ECO:0007669"/>
    <property type="project" value="TreeGrafter"/>
</dbReference>
<evidence type="ECO:0000256" key="3">
    <source>
        <dbReference type="ARBA" id="ARBA00038295"/>
    </source>
</evidence>
<dbReference type="SUPFAM" id="SSF46579">
    <property type="entry name" value="Prefoldin"/>
    <property type="match status" value="1"/>
</dbReference>
<organism evidence="5 6">
    <name type="scientific">Tetracentron sinense</name>
    <name type="common">Spur-leaf</name>
    <dbReference type="NCBI Taxonomy" id="13715"/>
    <lineage>
        <taxon>Eukaryota</taxon>
        <taxon>Viridiplantae</taxon>
        <taxon>Streptophyta</taxon>
        <taxon>Embryophyta</taxon>
        <taxon>Tracheophyta</taxon>
        <taxon>Spermatophyta</taxon>
        <taxon>Magnoliopsida</taxon>
        <taxon>Trochodendrales</taxon>
        <taxon>Trochodendraceae</taxon>
        <taxon>Tetracentron</taxon>
    </lineage>
</organism>
<dbReference type="GO" id="GO:0019212">
    <property type="term" value="F:phosphatase inhibitor activity"/>
    <property type="evidence" value="ECO:0007669"/>
    <property type="project" value="TreeGrafter"/>
</dbReference>
<feature type="region of interest" description="Disordered" evidence="4">
    <location>
        <begin position="243"/>
        <end position="334"/>
    </location>
</feature>
<feature type="compositionally biased region" description="Acidic residues" evidence="4">
    <location>
        <begin position="169"/>
        <end position="178"/>
    </location>
</feature>
<dbReference type="AlphaFoldDB" id="A0A835DSQ6"/>
<evidence type="ECO:0000256" key="1">
    <source>
        <dbReference type="ARBA" id="ARBA00004123"/>
    </source>
</evidence>
<dbReference type="GO" id="GO:0003682">
    <property type="term" value="F:chromatin binding"/>
    <property type="evidence" value="ECO:0007669"/>
    <property type="project" value="TreeGrafter"/>
</dbReference>
<dbReference type="OrthoDB" id="21413at2759"/>
<dbReference type="PANTHER" id="PTHR15111:SF0">
    <property type="entry name" value="UNCONVENTIONAL PREFOLDIN RPB5 INTERACTOR 1"/>
    <property type="match status" value="1"/>
</dbReference>
<feature type="region of interest" description="Disordered" evidence="4">
    <location>
        <begin position="158"/>
        <end position="178"/>
    </location>
</feature>
<dbReference type="Pfam" id="PF02996">
    <property type="entry name" value="Prefoldin"/>
    <property type="match status" value="1"/>
</dbReference>
<dbReference type="Gene3D" id="1.10.287.370">
    <property type="match status" value="1"/>
</dbReference>
<feature type="region of interest" description="Disordered" evidence="4">
    <location>
        <begin position="370"/>
        <end position="399"/>
    </location>
</feature>
<feature type="compositionally biased region" description="Polar residues" evidence="4">
    <location>
        <begin position="325"/>
        <end position="334"/>
    </location>
</feature>
<evidence type="ECO:0000313" key="5">
    <source>
        <dbReference type="EMBL" id="KAF8411137.1"/>
    </source>
</evidence>
<dbReference type="OMA" id="HHNIMVP"/>
<accession>A0A835DSQ6</accession>
<keyword evidence="6" id="KW-1185">Reference proteome</keyword>
<feature type="compositionally biased region" description="Polar residues" evidence="4">
    <location>
        <begin position="251"/>
        <end position="270"/>
    </location>
</feature>
<dbReference type="EMBL" id="JABCRI010000002">
    <property type="protein sequence ID" value="KAF8411137.1"/>
    <property type="molecule type" value="Genomic_DNA"/>
</dbReference>
<comment type="similarity">
    <text evidence="3">Belongs to the RNA polymerase II subunit 5-mediating protein family.</text>
</comment>